<keyword evidence="2" id="KW-0472">Membrane</keyword>
<evidence type="ECO:0000256" key="2">
    <source>
        <dbReference type="ARBA" id="ARBA00023136"/>
    </source>
</evidence>
<gene>
    <name evidence="4" type="ORF">MNB_SUP05-10-47</name>
</gene>
<sequence>MKKQNLILLPLLLATQMTFAGSYTDYAEIISVEDVYRTHTIREPYQDCYIKEFYQRQGGNDSATPEIMGGILGGLIGNKFGKGKGKDAATVAGVLLGASLVHDDELSKSKTSRIVTREVCETKYRNEFERRLSNYLVKYSYDGRIFTDTTTIKPTGKSIKVRVRVSPEQ</sequence>
<dbReference type="GO" id="GO:0019867">
    <property type="term" value="C:outer membrane"/>
    <property type="evidence" value="ECO:0007669"/>
    <property type="project" value="InterPro"/>
</dbReference>
<comment type="subcellular location">
    <subcellularLocation>
        <location evidence="1">Membrane</location>
    </subcellularLocation>
</comment>
<feature type="domain" description="Glycine zipper 2TM" evidence="3">
    <location>
        <begin position="67"/>
        <end position="98"/>
    </location>
</feature>
<proteinExistence type="predicted"/>
<dbReference type="Pfam" id="PF05433">
    <property type="entry name" value="Rick_17kDa_Anti"/>
    <property type="match status" value="1"/>
</dbReference>
<name>A0A1W1D6U4_9ZZZZ</name>
<protein>
    <submittedName>
        <fullName evidence="4">Putative exported protein</fullName>
    </submittedName>
</protein>
<dbReference type="PANTHER" id="PTHR35603">
    <property type="match status" value="1"/>
</dbReference>
<reference evidence="4" key="1">
    <citation type="submission" date="2016-10" db="EMBL/GenBank/DDBJ databases">
        <authorList>
            <person name="de Groot N.N."/>
        </authorList>
    </citation>
    <scope>NUCLEOTIDE SEQUENCE</scope>
</reference>
<dbReference type="PANTHER" id="PTHR35603:SF2">
    <property type="entry name" value="OUTER MEMBRANE LIPOPROTEIN"/>
    <property type="match status" value="1"/>
</dbReference>
<accession>A0A1W1D6U4</accession>
<dbReference type="EMBL" id="FPHQ01000059">
    <property type="protein sequence ID" value="SFV76157.1"/>
    <property type="molecule type" value="Genomic_DNA"/>
</dbReference>
<dbReference type="InterPro" id="IPR051407">
    <property type="entry name" value="Bact_OM_lipoprot/Surf_antigen"/>
</dbReference>
<evidence type="ECO:0000313" key="4">
    <source>
        <dbReference type="EMBL" id="SFV76157.1"/>
    </source>
</evidence>
<evidence type="ECO:0000256" key="1">
    <source>
        <dbReference type="ARBA" id="ARBA00004370"/>
    </source>
</evidence>
<organism evidence="4">
    <name type="scientific">hydrothermal vent metagenome</name>
    <dbReference type="NCBI Taxonomy" id="652676"/>
    <lineage>
        <taxon>unclassified sequences</taxon>
        <taxon>metagenomes</taxon>
        <taxon>ecological metagenomes</taxon>
    </lineage>
</organism>
<dbReference type="AlphaFoldDB" id="A0A1W1D6U4"/>
<dbReference type="InterPro" id="IPR008816">
    <property type="entry name" value="Gly_zipper_2TM_dom"/>
</dbReference>
<evidence type="ECO:0000259" key="3">
    <source>
        <dbReference type="Pfam" id="PF05433"/>
    </source>
</evidence>